<sequence length="329" mass="34494">MTTHPIRPLAHGDTARNATPAAAGHARGVRDPLSLAGQRAALLAGPAAGTRNGEPSRVPDTTSRGLGDATLPSTETRLRAALADEFAPRRLDVRQITAADSDSLLDWLVGHEAVHPIADDAELLRRLNPADRLVYGLFHPALPDEPVAFTSIALTARPSASIGELLATDRVPIDPAEATIAVFYSISTCHAGLRGLGLGRTMLAGALGRVSATLPSIRHTVTLSPAPALRAWLAHAAAEQGDASPPALTQDALAAGKRPPPALLNDVVERFVADAVRHGDAPCDPVARFHLRNGARLDRVLPGADSSAVAFERSFGVMVSYRYDGQAAR</sequence>
<proteinExistence type="predicted"/>
<feature type="region of interest" description="Disordered" evidence="1">
    <location>
        <begin position="44"/>
        <end position="70"/>
    </location>
</feature>
<evidence type="ECO:0000259" key="2">
    <source>
        <dbReference type="Pfam" id="PF05292"/>
    </source>
</evidence>
<dbReference type="InterPro" id="IPR007956">
    <property type="entry name" value="Malonyl_CoA_deC_C"/>
</dbReference>
<dbReference type="GO" id="GO:2001294">
    <property type="term" value="P:malonyl-CoA catabolic process"/>
    <property type="evidence" value="ECO:0007669"/>
    <property type="project" value="TreeGrafter"/>
</dbReference>
<gene>
    <name evidence="3" type="ORF">F8O04_00920</name>
</gene>
<dbReference type="Gene3D" id="3.40.630.150">
    <property type="entry name" value="Malonyl-CoA decarboxylase, catalytic domain"/>
    <property type="match status" value="1"/>
</dbReference>
<dbReference type="Proteomes" id="UP000431744">
    <property type="component" value="Unassembled WGS sequence"/>
</dbReference>
<dbReference type="InterPro" id="IPR038917">
    <property type="entry name" value="Malonyl_CoA_deC"/>
</dbReference>
<dbReference type="GO" id="GO:0006085">
    <property type="term" value="P:acetyl-CoA biosynthetic process"/>
    <property type="evidence" value="ECO:0007669"/>
    <property type="project" value="TreeGrafter"/>
</dbReference>
<feature type="region of interest" description="Disordered" evidence="1">
    <location>
        <begin position="1"/>
        <end position="28"/>
    </location>
</feature>
<evidence type="ECO:0000313" key="4">
    <source>
        <dbReference type="Proteomes" id="UP000431744"/>
    </source>
</evidence>
<dbReference type="AlphaFoldDB" id="A0A6H9WRD9"/>
<dbReference type="Pfam" id="PF05292">
    <property type="entry name" value="MCD"/>
    <property type="match status" value="1"/>
</dbReference>
<comment type="caution">
    <text evidence="3">The sequence shown here is derived from an EMBL/GenBank/DDBJ whole genome shotgun (WGS) entry which is preliminary data.</text>
</comment>
<keyword evidence="4" id="KW-1185">Reference proteome</keyword>
<reference evidence="3 4" key="1">
    <citation type="submission" date="2019-09" db="EMBL/GenBank/DDBJ databases">
        <title>Phylogeny of genus Pseudoclavibacter and closely related genus.</title>
        <authorList>
            <person name="Li Y."/>
        </authorList>
    </citation>
    <scope>NUCLEOTIDE SEQUENCE [LARGE SCALE GENOMIC DNA]</scope>
    <source>
        <strain evidence="3 4">EGI 60007</strain>
    </source>
</reference>
<dbReference type="PANTHER" id="PTHR28641">
    <property type="match status" value="1"/>
</dbReference>
<feature type="domain" description="Malonyl-CoA decarboxylase C-terminal" evidence="2">
    <location>
        <begin position="91"/>
        <end position="324"/>
    </location>
</feature>
<dbReference type="GO" id="GO:0006633">
    <property type="term" value="P:fatty acid biosynthetic process"/>
    <property type="evidence" value="ECO:0007669"/>
    <property type="project" value="InterPro"/>
</dbReference>
<dbReference type="InterPro" id="IPR016181">
    <property type="entry name" value="Acyl_CoA_acyltransferase"/>
</dbReference>
<dbReference type="GO" id="GO:0050080">
    <property type="term" value="F:malonyl-CoA decarboxylase activity"/>
    <property type="evidence" value="ECO:0007669"/>
    <property type="project" value="InterPro"/>
</dbReference>
<dbReference type="OrthoDB" id="5292736at2"/>
<dbReference type="InterPro" id="IPR042303">
    <property type="entry name" value="Malonyl_CoA_deC_C_sf"/>
</dbReference>
<dbReference type="SUPFAM" id="SSF55729">
    <property type="entry name" value="Acyl-CoA N-acyltransferases (Nat)"/>
    <property type="match status" value="1"/>
</dbReference>
<evidence type="ECO:0000256" key="1">
    <source>
        <dbReference type="SAM" id="MobiDB-lite"/>
    </source>
</evidence>
<evidence type="ECO:0000313" key="3">
    <source>
        <dbReference type="EMBL" id="KAB1648900.1"/>
    </source>
</evidence>
<dbReference type="EMBL" id="WBJY01000001">
    <property type="protein sequence ID" value="KAB1648900.1"/>
    <property type="molecule type" value="Genomic_DNA"/>
</dbReference>
<protein>
    <recommendedName>
        <fullName evidence="2">Malonyl-CoA decarboxylase C-terminal domain-containing protein</fullName>
    </recommendedName>
</protein>
<dbReference type="RefSeq" id="WP_158027454.1">
    <property type="nucleotide sequence ID" value="NZ_BMHG01000001.1"/>
</dbReference>
<name>A0A6H9WRD9_9MICO</name>
<organism evidence="3 4">
    <name type="scientific">Pseudoclavibacter endophyticus</name>
    <dbReference type="NCBI Taxonomy" id="1778590"/>
    <lineage>
        <taxon>Bacteria</taxon>
        <taxon>Bacillati</taxon>
        <taxon>Actinomycetota</taxon>
        <taxon>Actinomycetes</taxon>
        <taxon>Micrococcales</taxon>
        <taxon>Microbacteriaceae</taxon>
        <taxon>Pseudoclavibacter</taxon>
    </lineage>
</organism>
<dbReference type="PANTHER" id="PTHR28641:SF1">
    <property type="entry name" value="MALONYL-COA DECARBOXYLASE, MITOCHONDRIAL"/>
    <property type="match status" value="1"/>
</dbReference>
<accession>A0A6H9WRD9</accession>